<dbReference type="AlphaFoldDB" id="A0A6I1MLU3"/>
<organism evidence="1 2">
    <name type="scientific">Clostridium tarantellae</name>
    <dbReference type="NCBI Taxonomy" id="39493"/>
    <lineage>
        <taxon>Bacteria</taxon>
        <taxon>Bacillati</taxon>
        <taxon>Bacillota</taxon>
        <taxon>Clostridia</taxon>
        <taxon>Eubacteriales</taxon>
        <taxon>Clostridiaceae</taxon>
        <taxon>Clostridium</taxon>
    </lineage>
</organism>
<dbReference type="EMBL" id="WHJC01000131">
    <property type="protein sequence ID" value="MPQ43974.1"/>
    <property type="molecule type" value="Genomic_DNA"/>
</dbReference>
<keyword evidence="2" id="KW-1185">Reference proteome</keyword>
<reference evidence="1 2" key="1">
    <citation type="submission" date="2019-10" db="EMBL/GenBank/DDBJ databases">
        <title>The Genome Sequence of Clostridium tarantellae Isolated from Fish Brain.</title>
        <authorList>
            <person name="Bano L."/>
            <person name="Kiel M."/>
            <person name="Sales G."/>
            <person name="Doxey A.C."/>
            <person name="Mansfield M.J."/>
            <person name="Schiavone M."/>
            <person name="Rossetto O."/>
            <person name="Pirazzini M."/>
            <person name="Dobrindt U."/>
            <person name="Montecucco C."/>
        </authorList>
    </citation>
    <scope>NUCLEOTIDE SEQUENCE [LARGE SCALE GENOMIC DNA]</scope>
    <source>
        <strain evidence="1 2">DSM 3997</strain>
    </source>
</reference>
<dbReference type="OrthoDB" id="1933760at2"/>
<name>A0A6I1MLU3_9CLOT</name>
<evidence type="ECO:0000313" key="1">
    <source>
        <dbReference type="EMBL" id="MPQ43974.1"/>
    </source>
</evidence>
<dbReference type="RefSeq" id="WP_152890035.1">
    <property type="nucleotide sequence ID" value="NZ_WHJC01000131.1"/>
</dbReference>
<proteinExistence type="predicted"/>
<sequence>MSKHKHRSKFDDKDDNNGLNINPELFKMLGLGEIDNNSLAQMISSIKQENFSMDSMNNVLKDLLLKNSTNNNYPDISNLANMLTGSMKGSNNMGNMLASLLSGSFNPQFTSQDTNFNNNESNVRLNINNDNMYSKRKTNNISDKDDKVRMLSSLKNFVDEDKIKFLDKVIEMYKKGEIIYR</sequence>
<protein>
    <submittedName>
        <fullName evidence="1">Uncharacterized protein</fullName>
    </submittedName>
</protein>
<accession>A0A6I1MLU3</accession>
<comment type="caution">
    <text evidence="1">The sequence shown here is derived from an EMBL/GenBank/DDBJ whole genome shotgun (WGS) entry which is preliminary data.</text>
</comment>
<dbReference type="Proteomes" id="UP000430345">
    <property type="component" value="Unassembled WGS sequence"/>
</dbReference>
<evidence type="ECO:0000313" key="2">
    <source>
        <dbReference type="Proteomes" id="UP000430345"/>
    </source>
</evidence>
<gene>
    <name evidence="1" type="ORF">GBZ86_09400</name>
</gene>